<feature type="compositionally biased region" description="Low complexity" evidence="1">
    <location>
        <begin position="128"/>
        <end position="161"/>
    </location>
</feature>
<feature type="compositionally biased region" description="Polar residues" evidence="1">
    <location>
        <begin position="1"/>
        <end position="14"/>
    </location>
</feature>
<dbReference type="RefSeq" id="XP_025596826.1">
    <property type="nucleotide sequence ID" value="XM_025742852.1"/>
</dbReference>
<proteinExistence type="predicted"/>
<dbReference type="EMBL" id="KZ819298">
    <property type="protein sequence ID" value="PWN96547.1"/>
    <property type="molecule type" value="Genomic_DNA"/>
</dbReference>
<dbReference type="GeneID" id="37270396"/>
<name>A0A316Z454_9BASI</name>
<organism evidence="2 3">
    <name type="scientific">Tilletiopsis washingtonensis</name>
    <dbReference type="NCBI Taxonomy" id="58919"/>
    <lineage>
        <taxon>Eukaryota</taxon>
        <taxon>Fungi</taxon>
        <taxon>Dikarya</taxon>
        <taxon>Basidiomycota</taxon>
        <taxon>Ustilaginomycotina</taxon>
        <taxon>Exobasidiomycetes</taxon>
        <taxon>Entylomatales</taxon>
        <taxon>Entylomatales incertae sedis</taxon>
        <taxon>Tilletiopsis</taxon>
    </lineage>
</organism>
<evidence type="ECO:0000256" key="1">
    <source>
        <dbReference type="SAM" id="MobiDB-lite"/>
    </source>
</evidence>
<reference evidence="2 3" key="1">
    <citation type="journal article" date="2018" name="Mol. Biol. Evol.">
        <title>Broad Genomic Sampling Reveals a Smut Pathogenic Ancestry of the Fungal Clade Ustilaginomycotina.</title>
        <authorList>
            <person name="Kijpornyongpan T."/>
            <person name="Mondo S.J."/>
            <person name="Barry K."/>
            <person name="Sandor L."/>
            <person name="Lee J."/>
            <person name="Lipzen A."/>
            <person name="Pangilinan J."/>
            <person name="LaButti K."/>
            <person name="Hainaut M."/>
            <person name="Henrissat B."/>
            <person name="Grigoriev I.V."/>
            <person name="Spatafora J.W."/>
            <person name="Aime M.C."/>
        </authorList>
    </citation>
    <scope>NUCLEOTIDE SEQUENCE [LARGE SCALE GENOMIC DNA]</scope>
    <source>
        <strain evidence="2 3">MCA 4186</strain>
    </source>
</reference>
<feature type="compositionally biased region" description="Low complexity" evidence="1">
    <location>
        <begin position="22"/>
        <end position="35"/>
    </location>
</feature>
<feature type="region of interest" description="Disordered" evidence="1">
    <location>
        <begin position="119"/>
        <end position="161"/>
    </location>
</feature>
<sequence>MSFSSVSDLSNTKTRGPPAHASVGPYSSHSSPSPSQRGGATHSGGPLDDPQRPLAHLAAPHASIWGAPTLAAPRPKVPGAPVSAHERAAFVQLGATAPHERPTPFFSSGVDDFINMPGARSGFAPSPGHAQSTTGASSSSHSHTFYDASPRSSPGIASAGASSGAGGLAALEAFFDQPFAPRWQAAALACLRFGAEAARRKTLATRGDR</sequence>
<evidence type="ECO:0000313" key="3">
    <source>
        <dbReference type="Proteomes" id="UP000245946"/>
    </source>
</evidence>
<dbReference type="AlphaFoldDB" id="A0A316Z454"/>
<keyword evidence="3" id="KW-1185">Reference proteome</keyword>
<feature type="region of interest" description="Disordered" evidence="1">
    <location>
        <begin position="1"/>
        <end position="53"/>
    </location>
</feature>
<evidence type="ECO:0000313" key="2">
    <source>
        <dbReference type="EMBL" id="PWN96547.1"/>
    </source>
</evidence>
<protein>
    <submittedName>
        <fullName evidence="2">Uncharacterized protein</fullName>
    </submittedName>
</protein>
<accession>A0A316Z454</accession>
<gene>
    <name evidence="2" type="ORF">FA09DRAFT_331057</name>
</gene>
<dbReference type="Proteomes" id="UP000245946">
    <property type="component" value="Unassembled WGS sequence"/>
</dbReference>